<accession>G9Y4W7</accession>
<gene>
    <name evidence="2" type="ORF">HMPREF0454_01539</name>
</gene>
<dbReference type="HOGENOM" id="CLU_1394622_0_0_6"/>
<dbReference type="AlphaFoldDB" id="G9Y4W7"/>
<feature type="transmembrane region" description="Helical" evidence="1">
    <location>
        <begin position="51"/>
        <end position="72"/>
    </location>
</feature>
<dbReference type="Proteomes" id="UP000005959">
    <property type="component" value="Unassembled WGS sequence"/>
</dbReference>
<evidence type="ECO:0000313" key="3">
    <source>
        <dbReference type="Proteomes" id="UP000005959"/>
    </source>
</evidence>
<feature type="transmembrane region" description="Helical" evidence="1">
    <location>
        <begin position="123"/>
        <end position="140"/>
    </location>
</feature>
<dbReference type="EMBL" id="AGCI01000031">
    <property type="protein sequence ID" value="EHM44228.1"/>
    <property type="molecule type" value="Genomic_DNA"/>
</dbReference>
<keyword evidence="1" id="KW-0812">Transmembrane</keyword>
<sequence>MKITTLLTGSNFNSLIACASVAENYFKENIVGKCINRNDYLNKLKCDLMHLSLLTIAVYISINMMLILLFIFPYAIISFSFNIPTPIMVAQIYIPSLFFLLASVFAFKIILKGRRVGLTIYKYMFLTGCFLFFLSLFFYTSTEKDYWQIKIANAGILLWCRCLMNSRSFDGLVKFYIYRRLTASFPFSGRTKQRL</sequence>
<dbReference type="PROSITE" id="PS51257">
    <property type="entry name" value="PROKAR_LIPOPROTEIN"/>
    <property type="match status" value="1"/>
</dbReference>
<protein>
    <submittedName>
        <fullName evidence="2">Uncharacterized protein</fullName>
    </submittedName>
</protein>
<keyword evidence="1" id="KW-1133">Transmembrane helix</keyword>
<name>G9Y4W7_HAFAL</name>
<reference evidence="2 3" key="1">
    <citation type="submission" date="2011-08" db="EMBL/GenBank/DDBJ databases">
        <authorList>
            <person name="Weinstock G."/>
            <person name="Sodergren E."/>
            <person name="Clifton S."/>
            <person name="Fulton L."/>
            <person name="Fulton B."/>
            <person name="Courtney L."/>
            <person name="Fronick C."/>
            <person name="Harrison M."/>
            <person name="Strong C."/>
            <person name="Farmer C."/>
            <person name="Delahaunty K."/>
            <person name="Markovic C."/>
            <person name="Hall O."/>
            <person name="Minx P."/>
            <person name="Tomlinson C."/>
            <person name="Mitreva M."/>
            <person name="Hou S."/>
            <person name="Chen J."/>
            <person name="Wollam A."/>
            <person name="Pepin K.H."/>
            <person name="Johnson M."/>
            <person name="Bhonagiri V."/>
            <person name="Zhang X."/>
            <person name="Suruliraj S."/>
            <person name="Warren W."/>
            <person name="Chinwalla A."/>
            <person name="Mardis E.R."/>
            <person name="Wilson R.K."/>
        </authorList>
    </citation>
    <scope>NUCLEOTIDE SEQUENCE [LARGE SCALE GENOMIC DNA]</scope>
    <source>
        <strain evidence="2 3">ATCC 51873</strain>
    </source>
</reference>
<proteinExistence type="predicted"/>
<evidence type="ECO:0000313" key="2">
    <source>
        <dbReference type="EMBL" id="EHM44228.1"/>
    </source>
</evidence>
<comment type="caution">
    <text evidence="2">The sequence shown here is derived from an EMBL/GenBank/DDBJ whole genome shotgun (WGS) entry which is preliminary data.</text>
</comment>
<feature type="transmembrane region" description="Helical" evidence="1">
    <location>
        <begin position="92"/>
        <end position="111"/>
    </location>
</feature>
<keyword evidence="1" id="KW-0472">Membrane</keyword>
<organism evidence="2 3">
    <name type="scientific">Hafnia alvei ATCC 51873</name>
    <dbReference type="NCBI Taxonomy" id="1002364"/>
    <lineage>
        <taxon>Bacteria</taxon>
        <taxon>Pseudomonadati</taxon>
        <taxon>Pseudomonadota</taxon>
        <taxon>Gammaproteobacteria</taxon>
        <taxon>Enterobacterales</taxon>
        <taxon>Hafniaceae</taxon>
        <taxon>Hafnia</taxon>
    </lineage>
</organism>
<evidence type="ECO:0000256" key="1">
    <source>
        <dbReference type="SAM" id="Phobius"/>
    </source>
</evidence>
<dbReference type="RefSeq" id="WP_004091387.1">
    <property type="nucleotide sequence ID" value="NZ_JH417506.1"/>
</dbReference>